<evidence type="ECO:0000256" key="3">
    <source>
        <dbReference type="ARBA" id="ARBA00022833"/>
    </source>
</evidence>
<dbReference type="OrthoDB" id="5422068at2759"/>
<reference evidence="6" key="1">
    <citation type="submission" date="2018-04" db="EMBL/GenBank/DDBJ databases">
        <title>Whole genome sequencing of Hypsizygus marmoreus.</title>
        <authorList>
            <person name="Choi I.-G."/>
            <person name="Min B."/>
            <person name="Kim J.-G."/>
            <person name="Kim S."/>
            <person name="Oh Y.-L."/>
            <person name="Kong W.-S."/>
            <person name="Park H."/>
            <person name="Jeong J."/>
            <person name="Song E.-S."/>
        </authorList>
    </citation>
    <scope>NUCLEOTIDE SEQUENCE [LARGE SCALE GENOMIC DNA]</scope>
    <source>
        <strain evidence="6">51987-8</strain>
    </source>
</reference>
<accession>A0A369K4Y7</accession>
<evidence type="ECO:0000313" key="6">
    <source>
        <dbReference type="EMBL" id="RDB27837.1"/>
    </source>
</evidence>
<dbReference type="GO" id="GO:0016846">
    <property type="term" value="F:carbon-sulfur lyase activity"/>
    <property type="evidence" value="ECO:0007669"/>
    <property type="project" value="InterPro"/>
</dbReference>
<proteinExistence type="inferred from homology"/>
<dbReference type="PANTHER" id="PTHR33337">
    <property type="entry name" value="GFA DOMAIN-CONTAINING PROTEIN"/>
    <property type="match status" value="1"/>
</dbReference>
<evidence type="ECO:0000256" key="4">
    <source>
        <dbReference type="ARBA" id="ARBA00023239"/>
    </source>
</evidence>
<dbReference type="Gene3D" id="3.90.1590.10">
    <property type="entry name" value="glutathione-dependent formaldehyde- activating enzyme (gfa)"/>
    <property type="match status" value="2"/>
</dbReference>
<dbReference type="AlphaFoldDB" id="A0A369K4Y7"/>
<dbReference type="SUPFAM" id="SSF51316">
    <property type="entry name" value="Mss4-like"/>
    <property type="match status" value="2"/>
</dbReference>
<keyword evidence="2" id="KW-0479">Metal-binding</keyword>
<keyword evidence="4" id="KW-0456">Lyase</keyword>
<keyword evidence="7" id="KW-1185">Reference proteome</keyword>
<dbReference type="InterPro" id="IPR006913">
    <property type="entry name" value="CENP-V/GFA"/>
</dbReference>
<dbReference type="PROSITE" id="PS51891">
    <property type="entry name" value="CENP_V_GFA"/>
    <property type="match status" value="1"/>
</dbReference>
<feature type="domain" description="CENP-V/GFA" evidence="5">
    <location>
        <begin position="5"/>
        <end position="122"/>
    </location>
</feature>
<keyword evidence="3" id="KW-0862">Zinc</keyword>
<evidence type="ECO:0000259" key="5">
    <source>
        <dbReference type="PROSITE" id="PS51891"/>
    </source>
</evidence>
<dbReference type="InterPro" id="IPR011057">
    <property type="entry name" value="Mss4-like_sf"/>
</dbReference>
<comment type="similarity">
    <text evidence="1">Belongs to the Gfa family.</text>
</comment>
<dbReference type="Pfam" id="PF04828">
    <property type="entry name" value="GFA"/>
    <property type="match status" value="2"/>
</dbReference>
<name>A0A369K4Y7_HYPMA</name>
<evidence type="ECO:0000313" key="7">
    <source>
        <dbReference type="Proteomes" id="UP000076154"/>
    </source>
</evidence>
<dbReference type="GO" id="GO:0046872">
    <property type="term" value="F:metal ion binding"/>
    <property type="evidence" value="ECO:0007669"/>
    <property type="project" value="UniProtKB-KW"/>
</dbReference>
<evidence type="ECO:0000256" key="1">
    <source>
        <dbReference type="ARBA" id="ARBA00005495"/>
    </source>
</evidence>
<dbReference type="EMBL" id="LUEZ02000013">
    <property type="protein sequence ID" value="RDB27837.1"/>
    <property type="molecule type" value="Genomic_DNA"/>
</dbReference>
<dbReference type="InParanoid" id="A0A369K4Y7"/>
<gene>
    <name evidence="6" type="ORF">Hypma_002321</name>
</gene>
<sequence>MTTVLKAACHCGKNTFNIKLTTASLPIVNDLCHCSSCRHSTGQLTVNYIRFDGVPLTPTSADSDQPADLSNLTAYNATGVATRWFCSTCSAHLFFEVIGDKYWCVAVGSLEKAEGIVKNEYHIYVADTIDGGIADQIRTVDGFELPRYIGPLEEGKVVPLGWRNDGVINAKRDLETLAFHCRCKAISFTVTRPSAASALPYSAYPDLLLPAHSTDASKVKNPDDEKWWLRPLGAEKPTKYLAGHCACTHCRLTSGFEIQSWAFIPRANVLVSSESGASPTILNLKDEGQRPKGLVQYKGSPGIREFCGTCGATAFWWSEEKQDLLDVSVGLVDETQNGLRAEGWLEWHKERIGQQEEAVNKALVSAVAEGLKALV</sequence>
<organism evidence="6 7">
    <name type="scientific">Hypsizygus marmoreus</name>
    <name type="common">White beech mushroom</name>
    <name type="synonym">Agaricus marmoreus</name>
    <dbReference type="NCBI Taxonomy" id="39966"/>
    <lineage>
        <taxon>Eukaryota</taxon>
        <taxon>Fungi</taxon>
        <taxon>Dikarya</taxon>
        <taxon>Basidiomycota</taxon>
        <taxon>Agaricomycotina</taxon>
        <taxon>Agaricomycetes</taxon>
        <taxon>Agaricomycetidae</taxon>
        <taxon>Agaricales</taxon>
        <taxon>Tricholomatineae</taxon>
        <taxon>Lyophyllaceae</taxon>
        <taxon>Hypsizygus</taxon>
    </lineage>
</organism>
<comment type="caution">
    <text evidence="6">The sequence shown here is derived from an EMBL/GenBank/DDBJ whole genome shotgun (WGS) entry which is preliminary data.</text>
</comment>
<dbReference type="STRING" id="39966.A0A369K4Y7"/>
<evidence type="ECO:0000256" key="2">
    <source>
        <dbReference type="ARBA" id="ARBA00022723"/>
    </source>
</evidence>
<protein>
    <recommendedName>
        <fullName evidence="5">CENP-V/GFA domain-containing protein</fullName>
    </recommendedName>
</protein>
<dbReference type="PANTHER" id="PTHR33337:SF31">
    <property type="entry name" value="DUF636 DOMAIN PROTEIN (AFU_ORTHOLOGUE AFUA_2G12650)"/>
    <property type="match status" value="1"/>
</dbReference>
<dbReference type="Proteomes" id="UP000076154">
    <property type="component" value="Unassembled WGS sequence"/>
</dbReference>